<evidence type="ECO:0000256" key="4">
    <source>
        <dbReference type="ARBA" id="ARBA00022801"/>
    </source>
</evidence>
<evidence type="ECO:0000256" key="3">
    <source>
        <dbReference type="ARBA" id="ARBA00022723"/>
    </source>
</evidence>
<dbReference type="Pfam" id="PF12890">
    <property type="entry name" value="DHOase"/>
    <property type="match status" value="1"/>
</dbReference>
<sequence>MLIKNGFIINPASGESYVSDIRINDGVIEEISENICPTDDENIVDARGLTIAPGLIDTHVHFRDPGFTYKETLHTGSLAAAKGGFTSVICMANTSPVVDNTDVLEDILSRSRSESIRIYQAASVSRSLKGEEMTDMTALKEAGACGFTDDGIPLKNAAFLYEAMETAKALDVPISLHEEDPAFIKNNGINHGTVSEQLGIYGSPSIAEESLVARDCLLALRSGAHTVIQHISSGRSVELVRMFKALGANLHAEATPHHFTLTDEAVLKYGTLAKMNPPLRKEEDRLAIIRGLADGTIDLIATDHAPHSREEKERTITAAPSGIIGLETSLALGITSLVRPGHLTLMQLLEKMTVNPADLYHLPAGRIEKGAAADLVIFAPEEHWIPQDYASLSSNSPFTGWDLYGKIKMTVCRGDVVYRD</sequence>
<dbReference type="GO" id="GO:0004151">
    <property type="term" value="F:dihydroorotase activity"/>
    <property type="evidence" value="ECO:0007669"/>
    <property type="project" value="UniProtKB-UniRule"/>
</dbReference>
<dbReference type="UniPathway" id="UPA00070">
    <property type="reaction ID" value="UER00117"/>
</dbReference>
<dbReference type="GO" id="GO:0005737">
    <property type="term" value="C:cytoplasm"/>
    <property type="evidence" value="ECO:0007669"/>
    <property type="project" value="TreeGrafter"/>
</dbReference>
<dbReference type="InterPro" id="IPR011059">
    <property type="entry name" value="Metal-dep_hydrolase_composite"/>
</dbReference>
<comment type="caution">
    <text evidence="6">Lacks conserved residue(s) required for the propagation of feature annotation.</text>
</comment>
<dbReference type="SUPFAM" id="SSF51556">
    <property type="entry name" value="Metallo-dependent hydrolases"/>
    <property type="match status" value="1"/>
</dbReference>
<dbReference type="RefSeq" id="WP_150310847.1">
    <property type="nucleotide sequence ID" value="NZ_VMSO01000009.1"/>
</dbReference>
<dbReference type="GO" id="GO:0004038">
    <property type="term" value="F:allantoinase activity"/>
    <property type="evidence" value="ECO:0007669"/>
    <property type="project" value="TreeGrafter"/>
</dbReference>
<dbReference type="Gene3D" id="3.20.20.140">
    <property type="entry name" value="Metal-dependent hydrolases"/>
    <property type="match status" value="1"/>
</dbReference>
<dbReference type="GO" id="GO:0008270">
    <property type="term" value="F:zinc ion binding"/>
    <property type="evidence" value="ECO:0007669"/>
    <property type="project" value="UniProtKB-UniRule"/>
</dbReference>
<keyword evidence="9" id="KW-1185">Reference proteome</keyword>
<accession>A0A5M9HXJ8</accession>
<feature type="binding site" evidence="6">
    <location>
        <position position="61"/>
    </location>
    <ligand>
        <name>Zn(2+)</name>
        <dbReference type="ChEBI" id="CHEBI:29105"/>
        <label>1</label>
    </ligand>
</feature>
<dbReference type="InterPro" id="IPR004722">
    <property type="entry name" value="DHOase"/>
</dbReference>
<dbReference type="AlphaFoldDB" id="A0A5M9HXJ8"/>
<keyword evidence="6" id="KW-0862">Zinc</keyword>
<evidence type="ECO:0000256" key="5">
    <source>
        <dbReference type="ARBA" id="ARBA00022975"/>
    </source>
</evidence>
<keyword evidence="3 6" id="KW-0479">Metal-binding</keyword>
<dbReference type="NCBIfam" id="NF006839">
    <property type="entry name" value="PRK09357.1-4"/>
    <property type="match status" value="1"/>
</dbReference>
<feature type="binding site" evidence="6">
    <location>
        <position position="177"/>
    </location>
    <ligand>
        <name>Zn(2+)</name>
        <dbReference type="ChEBI" id="CHEBI:29105"/>
        <label>2</label>
    </ligand>
</feature>
<dbReference type="GO" id="GO:0006145">
    <property type="term" value="P:purine nucleobase catabolic process"/>
    <property type="evidence" value="ECO:0007669"/>
    <property type="project" value="TreeGrafter"/>
</dbReference>
<name>A0A5M9HXJ8_9FIRM</name>
<dbReference type="EMBL" id="VMSO01000009">
    <property type="protein sequence ID" value="KAA8501377.1"/>
    <property type="molecule type" value="Genomic_DNA"/>
</dbReference>
<feature type="binding site" evidence="6">
    <location>
        <position position="59"/>
    </location>
    <ligand>
        <name>Zn(2+)</name>
        <dbReference type="ChEBI" id="CHEBI:29105"/>
        <label>1</label>
    </ligand>
</feature>
<dbReference type="EC" id="3.5.2.3" evidence="6"/>
<evidence type="ECO:0000256" key="1">
    <source>
        <dbReference type="ARBA" id="ARBA00002368"/>
    </source>
</evidence>
<dbReference type="CDD" id="cd01317">
    <property type="entry name" value="DHOase_IIa"/>
    <property type="match status" value="1"/>
</dbReference>
<feature type="binding site" evidence="6">
    <location>
        <begin position="61"/>
        <end position="63"/>
    </location>
    <ligand>
        <name>substrate</name>
    </ligand>
</feature>
<dbReference type="PANTHER" id="PTHR43668:SF2">
    <property type="entry name" value="ALLANTOINASE"/>
    <property type="match status" value="1"/>
</dbReference>
<keyword evidence="5 6" id="KW-0665">Pyrimidine biosynthesis</keyword>
<keyword evidence="4 6" id="KW-0378">Hydrolase</keyword>
<comment type="pathway">
    <text evidence="6">Pyrimidine metabolism; UMP biosynthesis via de novo pathway; (S)-dihydroorotate from bicarbonate: step 3/3.</text>
</comment>
<evidence type="ECO:0000256" key="2">
    <source>
        <dbReference type="ARBA" id="ARBA00010286"/>
    </source>
</evidence>
<dbReference type="InterPro" id="IPR024403">
    <property type="entry name" value="DHOase_cat"/>
</dbReference>
<feature type="binding site" evidence="6">
    <location>
        <position position="307"/>
    </location>
    <ligand>
        <name>substrate</name>
    </ligand>
</feature>
<proteinExistence type="inferred from homology"/>
<comment type="caution">
    <text evidence="8">The sequence shown here is derived from an EMBL/GenBank/DDBJ whole genome shotgun (WGS) entry which is preliminary data.</text>
</comment>
<dbReference type="InterPro" id="IPR050138">
    <property type="entry name" value="DHOase/Allantoinase_Hydrolase"/>
</dbReference>
<feature type="binding site" evidence="6">
    <location>
        <position position="150"/>
    </location>
    <ligand>
        <name>Zn(2+)</name>
        <dbReference type="ChEBI" id="CHEBI:29105"/>
        <label>2</label>
    </ligand>
</feature>
<feature type="binding site" evidence="6">
    <location>
        <position position="303"/>
    </location>
    <ligand>
        <name>Zn(2+)</name>
        <dbReference type="ChEBI" id="CHEBI:29105"/>
        <label>1</label>
    </ligand>
</feature>
<dbReference type="PROSITE" id="PS00483">
    <property type="entry name" value="DIHYDROOROTASE_2"/>
    <property type="match status" value="1"/>
</dbReference>
<comment type="function">
    <text evidence="1 6">Catalyzes the reversible cyclization of carbamoyl aspartate to dihydroorotate.</text>
</comment>
<comment type="catalytic activity">
    <reaction evidence="6">
        <text>(S)-dihydroorotate + H2O = N-carbamoyl-L-aspartate + H(+)</text>
        <dbReference type="Rhea" id="RHEA:24296"/>
        <dbReference type="ChEBI" id="CHEBI:15377"/>
        <dbReference type="ChEBI" id="CHEBI:15378"/>
        <dbReference type="ChEBI" id="CHEBI:30864"/>
        <dbReference type="ChEBI" id="CHEBI:32814"/>
        <dbReference type="EC" id="3.5.2.3"/>
    </reaction>
</comment>
<dbReference type="HAMAP" id="MF_00220_B">
    <property type="entry name" value="PyrC_classI_B"/>
    <property type="match status" value="1"/>
</dbReference>
<comment type="similarity">
    <text evidence="2 6">Belongs to the metallo-dependent hydrolases superfamily. DHOase family. Class I DHOase subfamily.</text>
</comment>
<dbReference type="PANTHER" id="PTHR43668">
    <property type="entry name" value="ALLANTOINASE"/>
    <property type="match status" value="1"/>
</dbReference>
<dbReference type="GO" id="GO:0044205">
    <property type="term" value="P:'de novo' UMP biosynthetic process"/>
    <property type="evidence" value="ECO:0007669"/>
    <property type="project" value="UniProtKB-UniRule"/>
</dbReference>
<evidence type="ECO:0000313" key="9">
    <source>
        <dbReference type="Proteomes" id="UP000322025"/>
    </source>
</evidence>
<dbReference type="Gene3D" id="2.30.40.10">
    <property type="entry name" value="Urease, subunit C, domain 1"/>
    <property type="match status" value="1"/>
</dbReference>
<dbReference type="InterPro" id="IPR032466">
    <property type="entry name" value="Metal_Hydrolase"/>
</dbReference>
<feature type="binding site" evidence="6">
    <location>
        <position position="230"/>
    </location>
    <ligand>
        <name>Zn(2+)</name>
        <dbReference type="ChEBI" id="CHEBI:29105"/>
        <label>2</label>
    </ligand>
</feature>
<feature type="domain" description="Dihydroorotase catalytic" evidence="7">
    <location>
        <begin position="51"/>
        <end position="233"/>
    </location>
</feature>
<protein>
    <recommendedName>
        <fullName evidence="6">Dihydroorotase</fullName>
        <shortName evidence="6">DHOase</shortName>
        <ecNumber evidence="6">3.5.2.3</ecNumber>
    </recommendedName>
</protein>
<dbReference type="OrthoDB" id="9765462at2"/>
<dbReference type="InterPro" id="IPR002195">
    <property type="entry name" value="Dihydroorotase_CS"/>
</dbReference>
<feature type="binding site" evidence="6">
    <location>
        <position position="93"/>
    </location>
    <ligand>
        <name>substrate</name>
    </ligand>
</feature>
<dbReference type="Proteomes" id="UP000322025">
    <property type="component" value="Unassembled WGS sequence"/>
</dbReference>
<comment type="cofactor">
    <cofactor evidence="6">
        <name>Zn(2+)</name>
        <dbReference type="ChEBI" id="CHEBI:29105"/>
    </cofactor>
    <text evidence="6">Binds 2 Zn(2+) ions per subunit.</text>
</comment>
<feature type="binding site" evidence="6">
    <location>
        <position position="276"/>
    </location>
    <ligand>
        <name>substrate</name>
    </ligand>
</feature>
<evidence type="ECO:0000256" key="6">
    <source>
        <dbReference type="HAMAP-Rule" id="MF_00220"/>
    </source>
</evidence>
<evidence type="ECO:0000259" key="7">
    <source>
        <dbReference type="Pfam" id="PF12890"/>
    </source>
</evidence>
<dbReference type="SUPFAM" id="SSF51338">
    <property type="entry name" value="Composite domain of metallo-dependent hydrolases"/>
    <property type="match status" value="1"/>
</dbReference>
<dbReference type="NCBIfam" id="TIGR00857">
    <property type="entry name" value="pyrC_multi"/>
    <property type="match status" value="1"/>
</dbReference>
<reference evidence="8 9" key="1">
    <citation type="submission" date="2019-07" db="EMBL/GenBank/DDBJ databases">
        <authorList>
            <person name="Wongkuna S."/>
            <person name="Scaria J."/>
        </authorList>
    </citation>
    <scope>NUCLEOTIDE SEQUENCE [LARGE SCALE GENOMIC DNA]</scope>
    <source>
        <strain evidence="8 9">SW178</strain>
    </source>
</reference>
<evidence type="ECO:0000313" key="8">
    <source>
        <dbReference type="EMBL" id="KAA8501377.1"/>
    </source>
</evidence>
<organism evidence="8 9">
    <name type="scientific">Mediterraneibacter catenae</name>
    <dbReference type="NCBI Taxonomy" id="2594882"/>
    <lineage>
        <taxon>Bacteria</taxon>
        <taxon>Bacillati</taxon>
        <taxon>Bacillota</taxon>
        <taxon>Clostridia</taxon>
        <taxon>Lachnospirales</taxon>
        <taxon>Lachnospiraceae</taxon>
        <taxon>Mediterraneibacter</taxon>
    </lineage>
</organism>
<gene>
    <name evidence="6" type="primary">pyrC</name>
    <name evidence="8" type="ORF">FNY66_08500</name>
</gene>
<feature type="binding site" evidence="6">
    <location>
        <position position="150"/>
    </location>
    <ligand>
        <name>Zn(2+)</name>
        <dbReference type="ChEBI" id="CHEBI:29105"/>
        <label>1</label>
    </ligand>
</feature>
<feature type="active site" evidence="6">
    <location>
        <position position="303"/>
    </location>
</feature>